<keyword evidence="2" id="KW-1185">Reference proteome</keyword>
<dbReference type="EMBL" id="KN834139">
    <property type="protein sequence ID" value="KIK11919.1"/>
    <property type="molecule type" value="Genomic_DNA"/>
</dbReference>
<gene>
    <name evidence="1" type="ORF">PISMIDRAFT_19126</name>
</gene>
<reference evidence="1 2" key="1">
    <citation type="submission" date="2014-04" db="EMBL/GenBank/DDBJ databases">
        <authorList>
            <consortium name="DOE Joint Genome Institute"/>
            <person name="Kuo A."/>
            <person name="Kohler A."/>
            <person name="Costa M.D."/>
            <person name="Nagy L.G."/>
            <person name="Floudas D."/>
            <person name="Copeland A."/>
            <person name="Barry K.W."/>
            <person name="Cichocki N."/>
            <person name="Veneault-Fourrey C."/>
            <person name="LaButti K."/>
            <person name="Lindquist E.A."/>
            <person name="Lipzen A."/>
            <person name="Lundell T."/>
            <person name="Morin E."/>
            <person name="Murat C."/>
            <person name="Sun H."/>
            <person name="Tunlid A."/>
            <person name="Henrissat B."/>
            <person name="Grigoriev I.V."/>
            <person name="Hibbett D.S."/>
            <person name="Martin F."/>
            <person name="Nordberg H.P."/>
            <person name="Cantor M.N."/>
            <person name="Hua S.X."/>
        </authorList>
    </citation>
    <scope>NUCLEOTIDE SEQUENCE [LARGE SCALE GENOMIC DNA]</scope>
    <source>
        <strain evidence="1 2">441</strain>
    </source>
</reference>
<reference evidence="2" key="2">
    <citation type="submission" date="2015-01" db="EMBL/GenBank/DDBJ databases">
        <title>Evolutionary Origins and Diversification of the Mycorrhizal Mutualists.</title>
        <authorList>
            <consortium name="DOE Joint Genome Institute"/>
            <consortium name="Mycorrhizal Genomics Consortium"/>
            <person name="Kohler A."/>
            <person name="Kuo A."/>
            <person name="Nagy L.G."/>
            <person name="Floudas D."/>
            <person name="Copeland A."/>
            <person name="Barry K.W."/>
            <person name="Cichocki N."/>
            <person name="Veneault-Fourrey C."/>
            <person name="LaButti K."/>
            <person name="Lindquist E.A."/>
            <person name="Lipzen A."/>
            <person name="Lundell T."/>
            <person name="Morin E."/>
            <person name="Murat C."/>
            <person name="Riley R."/>
            <person name="Ohm R."/>
            <person name="Sun H."/>
            <person name="Tunlid A."/>
            <person name="Henrissat B."/>
            <person name="Grigoriev I.V."/>
            <person name="Hibbett D.S."/>
            <person name="Martin F."/>
        </authorList>
    </citation>
    <scope>NUCLEOTIDE SEQUENCE [LARGE SCALE GENOMIC DNA]</scope>
    <source>
        <strain evidence="2">441</strain>
    </source>
</reference>
<evidence type="ECO:0000313" key="1">
    <source>
        <dbReference type="EMBL" id="KIK11919.1"/>
    </source>
</evidence>
<organism evidence="1 2">
    <name type="scientific">Pisolithus microcarpus 441</name>
    <dbReference type="NCBI Taxonomy" id="765257"/>
    <lineage>
        <taxon>Eukaryota</taxon>
        <taxon>Fungi</taxon>
        <taxon>Dikarya</taxon>
        <taxon>Basidiomycota</taxon>
        <taxon>Agaricomycotina</taxon>
        <taxon>Agaricomycetes</taxon>
        <taxon>Agaricomycetidae</taxon>
        <taxon>Boletales</taxon>
        <taxon>Sclerodermatineae</taxon>
        <taxon>Pisolithaceae</taxon>
        <taxon>Pisolithus</taxon>
    </lineage>
</organism>
<dbReference type="HOGENOM" id="CLU_1982444_0_0_1"/>
<dbReference type="AlphaFoldDB" id="A0A0C9YDP0"/>
<evidence type="ECO:0000313" key="2">
    <source>
        <dbReference type="Proteomes" id="UP000054018"/>
    </source>
</evidence>
<dbReference type="Proteomes" id="UP000054018">
    <property type="component" value="Unassembled WGS sequence"/>
</dbReference>
<accession>A0A0C9YDP0</accession>
<sequence>MSVFVILLGKYPLVGYGLPPLGLACTAFSHSGQSRESLASPNVFGSFSSSVVLLNVRYTLSADESSQLFELSPKSGSLSKLVSSVVPLHFNLIFSVKGSCALSSAPSPAPPEGHKLVVGSSCFKKQ</sequence>
<proteinExistence type="predicted"/>
<protein>
    <submittedName>
        <fullName evidence="1">Uncharacterized protein</fullName>
    </submittedName>
</protein>
<name>A0A0C9YDP0_9AGAM</name>